<reference evidence="1" key="1">
    <citation type="journal article" date="2020" name="MBio">
        <title>'Candidatus Ethanoperedens,' a Thermophilic Genus of Archaea Mediating the Anaerobic Oxidation of Ethane.</title>
        <authorList>
            <person name="Hahn C.J."/>
            <person name="Laso-Perez R."/>
            <person name="Vulcano F."/>
            <person name="Vaziourakis K.M."/>
            <person name="Stokke R."/>
            <person name="Steen I.H."/>
            <person name="Teske A."/>
            <person name="Boetius A."/>
            <person name="Liebeke M."/>
            <person name="Amann R."/>
            <person name="Knittel K."/>
            <person name="Wegener G."/>
        </authorList>
    </citation>
    <scope>NUCLEOTIDE SEQUENCE</scope>
    <source>
        <strain evidence="1">GoM-Arc1-LC-WB58</strain>
    </source>
</reference>
<gene>
    <name evidence="1" type="ORF">GIS02_04105</name>
</gene>
<evidence type="ECO:0000313" key="2">
    <source>
        <dbReference type="Proteomes" id="UP000606580"/>
    </source>
</evidence>
<evidence type="ECO:0000313" key="1">
    <source>
        <dbReference type="EMBL" id="NMG83371.1"/>
    </source>
</evidence>
<protein>
    <submittedName>
        <fullName evidence="1">Uncharacterized protein</fullName>
    </submittedName>
</protein>
<organism evidence="1 2">
    <name type="scientific">Candidatus Ethanoperedens thermophilum</name>
    <dbReference type="NCBI Taxonomy" id="2766897"/>
    <lineage>
        <taxon>Archaea</taxon>
        <taxon>Methanobacteriati</taxon>
        <taxon>Methanobacteriota</taxon>
        <taxon>Stenosarchaea group</taxon>
        <taxon>Methanomicrobia</taxon>
        <taxon>Methanosarcinales</taxon>
        <taxon>Methanosarcinales incertae sedis</taxon>
        <taxon>GOM Arc I cluster</taxon>
        <taxon>Candidatus Ethanoperedens</taxon>
    </lineage>
</organism>
<proteinExistence type="predicted"/>
<sequence>MNKYLVLEIGKSAYTEFKMKNNEFEETQDAILVDEVEANSKEEVYQKVINAKQHKNKQFNNLIVRQVI</sequence>
<comment type="caution">
    <text evidence="1">The sequence shown here is derived from an EMBL/GenBank/DDBJ whole genome shotgun (WGS) entry which is preliminary data.</text>
</comment>
<accession>A0A848DAX7</accession>
<dbReference type="EMBL" id="WNEG01000078">
    <property type="protein sequence ID" value="NMG83371.1"/>
    <property type="molecule type" value="Genomic_DNA"/>
</dbReference>
<dbReference type="AlphaFoldDB" id="A0A848DAX7"/>
<dbReference type="Proteomes" id="UP000606580">
    <property type="component" value="Unassembled WGS sequence"/>
</dbReference>
<name>A0A848DAX7_9EURY</name>